<reference evidence="1 2" key="1">
    <citation type="submission" date="2021-12" db="EMBL/GenBank/DDBJ databases">
        <title>Discovery of the Pendulisporaceae a myxobacterial family with distinct sporulation behavior and unique specialized metabolism.</title>
        <authorList>
            <person name="Garcia R."/>
            <person name="Popoff A."/>
            <person name="Bader C.D."/>
            <person name="Loehr J."/>
            <person name="Walesch S."/>
            <person name="Walt C."/>
            <person name="Boldt J."/>
            <person name="Bunk B."/>
            <person name="Haeckl F.J.F.P.J."/>
            <person name="Gunesch A.P."/>
            <person name="Birkelbach J."/>
            <person name="Nuebel U."/>
            <person name="Pietschmann T."/>
            <person name="Bach T."/>
            <person name="Mueller R."/>
        </authorList>
    </citation>
    <scope>NUCLEOTIDE SEQUENCE [LARGE SCALE GENOMIC DNA]</scope>
    <source>
        <strain evidence="1 2">MSr11954</strain>
    </source>
</reference>
<name>A0ABZ2LZY7_9BACT</name>
<accession>A0ABZ2LZY7</accession>
<evidence type="ECO:0000313" key="1">
    <source>
        <dbReference type="EMBL" id="WXB16295.1"/>
    </source>
</evidence>
<proteinExistence type="predicted"/>
<evidence type="ECO:0000313" key="2">
    <source>
        <dbReference type="Proteomes" id="UP001370348"/>
    </source>
</evidence>
<dbReference type="RefSeq" id="WP_394825920.1">
    <property type="nucleotide sequence ID" value="NZ_CP089984.1"/>
</dbReference>
<organism evidence="1 2">
    <name type="scientific">Pendulispora albinea</name>
    <dbReference type="NCBI Taxonomy" id="2741071"/>
    <lineage>
        <taxon>Bacteria</taxon>
        <taxon>Pseudomonadati</taxon>
        <taxon>Myxococcota</taxon>
        <taxon>Myxococcia</taxon>
        <taxon>Myxococcales</taxon>
        <taxon>Sorangiineae</taxon>
        <taxon>Pendulisporaceae</taxon>
        <taxon>Pendulispora</taxon>
    </lineage>
</organism>
<protein>
    <submittedName>
        <fullName evidence="1">Uncharacterized protein</fullName>
    </submittedName>
</protein>
<dbReference type="EMBL" id="CP089984">
    <property type="protein sequence ID" value="WXB16295.1"/>
    <property type="molecule type" value="Genomic_DNA"/>
</dbReference>
<gene>
    <name evidence="1" type="ORF">LZC94_03245</name>
</gene>
<dbReference type="SUPFAM" id="SSF48208">
    <property type="entry name" value="Six-hairpin glycosidases"/>
    <property type="match status" value="1"/>
</dbReference>
<keyword evidence="2" id="KW-1185">Reference proteome</keyword>
<sequence>MVRCDDRRAPFFYDGPACAQIVGMSFDIHRDNWASNYLNYDDPSDPSNAGLLTHQRYISLQLADPTAYKALGLLKAYQVTGQRAFLERFRRDFLQSILDKQLPSGPLNLGAVHTFQAAFAPDPQRDVTLDATGGFANSATLDAGADTTLGTSDDVLTWRWNGHAGFNFAALAEVLLLYVQITGDARVLPAVDRAGRFLVRLEHRDLSGQGDGSWSYGVAPANGYPDRMTTAILGLTAWRLSKLGTLPNAAQFRAAANRAAAWLEKQSASGIDVVAAGAEIQLRVAAGQTAGAAKVADALLARMTTPANVAWGDHRYAQDAHALGGIASPWSTGSFQSPWFATYNVAGLLELSRATGDAHYTDAAALLVRWLGDKVTIAQRDRGDVVVQDLRGGLAHIRGGSYWGLLPETYEPNAGTYVDSTGAVLPTVPNSILGWIATPPIPLTLRPNSWLEQRTGIDFERLLAQHVQYDSYYAHISQVYPWNGWTSTPHDLGEVAPSINPLLADDAALALLDFAGRN</sequence>
<dbReference type="InterPro" id="IPR008928">
    <property type="entry name" value="6-hairpin_glycosidase_sf"/>
</dbReference>
<dbReference type="Proteomes" id="UP001370348">
    <property type="component" value="Chromosome"/>
</dbReference>